<organism evidence="3 4">
    <name type="scientific">Paracoccus siganidrum</name>
    <dbReference type="NCBI Taxonomy" id="1276757"/>
    <lineage>
        <taxon>Bacteria</taxon>
        <taxon>Pseudomonadati</taxon>
        <taxon>Pseudomonadota</taxon>
        <taxon>Alphaproteobacteria</taxon>
        <taxon>Rhodobacterales</taxon>
        <taxon>Paracoccaceae</taxon>
        <taxon>Paracoccus</taxon>
    </lineage>
</organism>
<dbReference type="Gene3D" id="3.40.190.10">
    <property type="entry name" value="Periplasmic binding protein-like II"/>
    <property type="match status" value="1"/>
</dbReference>
<dbReference type="RefSeq" id="WP_119900566.1">
    <property type="nucleotide sequence ID" value="NZ_QNRC01000054.1"/>
</dbReference>
<dbReference type="InterPro" id="IPR042100">
    <property type="entry name" value="Bug_dom1"/>
</dbReference>
<name>A0A418ZX84_9RHOB</name>
<dbReference type="Gene3D" id="3.40.190.150">
    <property type="entry name" value="Bordetella uptake gene, domain 1"/>
    <property type="match status" value="1"/>
</dbReference>
<dbReference type="InterPro" id="IPR006311">
    <property type="entry name" value="TAT_signal"/>
</dbReference>
<proteinExistence type="inferred from homology"/>
<sequence>MTTITRRRLIGTAAAGFAMLAAPRIVFAADWPQRPVTIVLGFPPGGGLDSFVRVLEPYLAEKLGTRVLIENRAGASGNIATQNVIGAKPDGYTILFSTCSAMAGAEFSTPDLAFDPIEDLSHITLATQSSYVLIASKELPANSWEEFVALAKAEPGKLVHACVGVGSVNHLLGELLSMRAGIELNTVQYKGGGPAITDLLANQAQAAFISVGQAQSYIANGQIKALLDCAPERSAQLPDVPASAEFDLQDVDRMSFWIGASAPKDTPPEIAQRIQQAIAECFQTPELTERMAGMGLMPVGSTSEDFVAKLRADHDLYGSIVTESGMKI</sequence>
<dbReference type="OrthoDB" id="7248487at2"/>
<reference evidence="4" key="1">
    <citation type="submission" date="2018-09" db="EMBL/GenBank/DDBJ databases">
        <title>Paracoccus onubensis nov. sp. a moderate halophilic bacterium isolated from Gruta de las Maravillas (Aracena, Spain).</title>
        <authorList>
            <person name="Jurado V."/>
            <person name="Gutierrez-Patricio S."/>
            <person name="Gonzalez-Pimentel J.L."/>
            <person name="Miller A.Z."/>
            <person name="Laiz L."/>
            <person name="Saiz-Jimenez C."/>
        </authorList>
    </citation>
    <scope>NUCLEOTIDE SEQUENCE [LARGE SCALE GENOMIC DNA]</scope>
    <source>
        <strain evidence="4">DSM 26381</strain>
    </source>
</reference>
<dbReference type="PIRSF" id="PIRSF017082">
    <property type="entry name" value="YflP"/>
    <property type="match status" value="1"/>
</dbReference>
<evidence type="ECO:0000256" key="2">
    <source>
        <dbReference type="SAM" id="SignalP"/>
    </source>
</evidence>
<feature type="signal peptide" evidence="2">
    <location>
        <begin position="1"/>
        <end position="28"/>
    </location>
</feature>
<keyword evidence="4" id="KW-1185">Reference proteome</keyword>
<gene>
    <name evidence="3" type="ORF">D3P05_20115</name>
</gene>
<dbReference type="EMBL" id="QZEW01000119">
    <property type="protein sequence ID" value="RJL05113.1"/>
    <property type="molecule type" value="Genomic_DNA"/>
</dbReference>
<dbReference type="PANTHER" id="PTHR42928:SF5">
    <property type="entry name" value="BLR1237 PROTEIN"/>
    <property type="match status" value="1"/>
</dbReference>
<dbReference type="InterPro" id="IPR005064">
    <property type="entry name" value="BUG"/>
</dbReference>
<evidence type="ECO:0000313" key="3">
    <source>
        <dbReference type="EMBL" id="RJL05113.1"/>
    </source>
</evidence>
<accession>A0A418ZX84</accession>
<dbReference type="Pfam" id="PF03401">
    <property type="entry name" value="TctC"/>
    <property type="match status" value="1"/>
</dbReference>
<evidence type="ECO:0000256" key="1">
    <source>
        <dbReference type="ARBA" id="ARBA00006987"/>
    </source>
</evidence>
<dbReference type="Proteomes" id="UP000283587">
    <property type="component" value="Unassembled WGS sequence"/>
</dbReference>
<evidence type="ECO:0000313" key="4">
    <source>
        <dbReference type="Proteomes" id="UP000283587"/>
    </source>
</evidence>
<dbReference type="PROSITE" id="PS51318">
    <property type="entry name" value="TAT"/>
    <property type="match status" value="1"/>
</dbReference>
<feature type="chain" id="PRO_5019250411" evidence="2">
    <location>
        <begin position="29"/>
        <end position="328"/>
    </location>
</feature>
<dbReference type="SUPFAM" id="SSF53850">
    <property type="entry name" value="Periplasmic binding protein-like II"/>
    <property type="match status" value="1"/>
</dbReference>
<dbReference type="AlphaFoldDB" id="A0A418ZX84"/>
<dbReference type="PANTHER" id="PTHR42928">
    <property type="entry name" value="TRICARBOXYLATE-BINDING PROTEIN"/>
    <property type="match status" value="1"/>
</dbReference>
<keyword evidence="2" id="KW-0732">Signal</keyword>
<comment type="caution">
    <text evidence="3">The sequence shown here is derived from an EMBL/GenBank/DDBJ whole genome shotgun (WGS) entry which is preliminary data.</text>
</comment>
<comment type="similarity">
    <text evidence="1">Belongs to the UPF0065 (bug) family.</text>
</comment>
<dbReference type="CDD" id="cd07012">
    <property type="entry name" value="PBP2_Bug_TTT"/>
    <property type="match status" value="1"/>
</dbReference>
<protein>
    <submittedName>
        <fullName evidence="3">Tripartite tricarboxylate transporter substrate binding protein</fullName>
    </submittedName>
</protein>